<feature type="transmembrane region" description="Helical" evidence="7">
    <location>
        <begin position="173"/>
        <end position="196"/>
    </location>
</feature>
<dbReference type="PANTHER" id="PTHR12246">
    <property type="entry name" value="PALMITOYLTRANSFERASE ZDHHC16"/>
    <property type="match status" value="1"/>
</dbReference>
<evidence type="ECO:0000256" key="6">
    <source>
        <dbReference type="ARBA" id="ARBA00023315"/>
    </source>
</evidence>
<keyword evidence="11" id="KW-1185">Reference proteome</keyword>
<feature type="domain" description="Palmitoyltransferase DHHC" evidence="9">
    <location>
        <begin position="126"/>
        <end position="254"/>
    </location>
</feature>
<feature type="non-terminal residue" evidence="10">
    <location>
        <position position="1"/>
    </location>
</feature>
<dbReference type="InterPro" id="IPR001594">
    <property type="entry name" value="Palmitoyltrfase_DHHC"/>
</dbReference>
<evidence type="ECO:0000256" key="7">
    <source>
        <dbReference type="RuleBase" id="RU079119"/>
    </source>
</evidence>
<comment type="catalytic activity">
    <reaction evidence="7">
        <text>L-cysteinyl-[protein] + hexadecanoyl-CoA = S-hexadecanoyl-L-cysteinyl-[protein] + CoA</text>
        <dbReference type="Rhea" id="RHEA:36683"/>
        <dbReference type="Rhea" id="RHEA-COMP:10131"/>
        <dbReference type="Rhea" id="RHEA-COMP:11032"/>
        <dbReference type="ChEBI" id="CHEBI:29950"/>
        <dbReference type="ChEBI" id="CHEBI:57287"/>
        <dbReference type="ChEBI" id="CHEBI:57379"/>
        <dbReference type="ChEBI" id="CHEBI:74151"/>
        <dbReference type="EC" id="2.3.1.225"/>
    </reaction>
</comment>
<evidence type="ECO:0000256" key="2">
    <source>
        <dbReference type="ARBA" id="ARBA00022679"/>
    </source>
</evidence>
<dbReference type="EC" id="2.3.1.225" evidence="7"/>
<feature type="transmembrane region" description="Helical" evidence="7">
    <location>
        <begin position="33"/>
        <end position="52"/>
    </location>
</feature>
<comment type="caution">
    <text evidence="10">The sequence shown here is derived from an EMBL/GenBank/DDBJ whole genome shotgun (WGS) entry which is preliminary data.</text>
</comment>
<evidence type="ECO:0000256" key="5">
    <source>
        <dbReference type="ARBA" id="ARBA00023136"/>
    </source>
</evidence>
<reference evidence="10 11" key="1">
    <citation type="journal article" date="2023" name="Commun. Biol.">
        <title>Genome analysis of Parmales, the sister group of diatoms, reveals the evolutionary specialization of diatoms from phago-mixotrophs to photoautotrophs.</title>
        <authorList>
            <person name="Ban H."/>
            <person name="Sato S."/>
            <person name="Yoshikawa S."/>
            <person name="Yamada K."/>
            <person name="Nakamura Y."/>
            <person name="Ichinomiya M."/>
            <person name="Sato N."/>
            <person name="Blanc-Mathieu R."/>
            <person name="Endo H."/>
            <person name="Kuwata A."/>
            <person name="Ogata H."/>
        </authorList>
    </citation>
    <scope>NUCLEOTIDE SEQUENCE [LARGE SCALE GENOMIC DNA]</scope>
</reference>
<feature type="transmembrane region" description="Helical" evidence="7">
    <location>
        <begin position="216"/>
        <end position="237"/>
    </location>
</feature>
<comment type="subcellular location">
    <subcellularLocation>
        <location evidence="1">Membrane</location>
        <topology evidence="1">Multi-pass membrane protein</topology>
    </subcellularLocation>
</comment>
<comment type="domain">
    <text evidence="7">The DHHC domain is required for palmitoyltransferase activity.</text>
</comment>
<evidence type="ECO:0000256" key="1">
    <source>
        <dbReference type="ARBA" id="ARBA00004141"/>
    </source>
</evidence>
<evidence type="ECO:0000259" key="9">
    <source>
        <dbReference type="Pfam" id="PF01529"/>
    </source>
</evidence>
<protein>
    <recommendedName>
        <fullName evidence="7">Palmitoyltransferase</fullName>
        <ecNumber evidence="7">2.3.1.225</ecNumber>
    </recommendedName>
</protein>
<proteinExistence type="inferred from homology"/>
<gene>
    <name evidence="10" type="ORF">TeGR_g8225</name>
</gene>
<evidence type="ECO:0000313" key="11">
    <source>
        <dbReference type="Proteomes" id="UP001165060"/>
    </source>
</evidence>
<evidence type="ECO:0000256" key="8">
    <source>
        <dbReference type="SAM" id="MobiDB-lite"/>
    </source>
</evidence>
<evidence type="ECO:0000313" key="10">
    <source>
        <dbReference type="EMBL" id="GMI21576.1"/>
    </source>
</evidence>
<name>A0ABQ6M8I8_9STRA</name>
<evidence type="ECO:0000256" key="3">
    <source>
        <dbReference type="ARBA" id="ARBA00022692"/>
    </source>
</evidence>
<organism evidence="10 11">
    <name type="scientific">Tetraparma gracilis</name>
    <dbReference type="NCBI Taxonomy" id="2962635"/>
    <lineage>
        <taxon>Eukaryota</taxon>
        <taxon>Sar</taxon>
        <taxon>Stramenopiles</taxon>
        <taxon>Ochrophyta</taxon>
        <taxon>Bolidophyceae</taxon>
        <taxon>Parmales</taxon>
        <taxon>Triparmaceae</taxon>
        <taxon>Tetraparma</taxon>
    </lineage>
</organism>
<dbReference type="PROSITE" id="PS50216">
    <property type="entry name" value="DHHC"/>
    <property type="match status" value="1"/>
</dbReference>
<keyword evidence="6 7" id="KW-0012">Acyltransferase</keyword>
<comment type="similarity">
    <text evidence="7">Belongs to the DHHC palmitoyltransferase family.</text>
</comment>
<dbReference type="Proteomes" id="UP001165060">
    <property type="component" value="Unassembled WGS sequence"/>
</dbReference>
<dbReference type="EMBL" id="BRYB01001252">
    <property type="protein sequence ID" value="GMI21576.1"/>
    <property type="molecule type" value="Genomic_DNA"/>
</dbReference>
<keyword evidence="3 7" id="KW-0812">Transmembrane</keyword>
<dbReference type="Pfam" id="PF01529">
    <property type="entry name" value="DHHC"/>
    <property type="match status" value="1"/>
</dbReference>
<evidence type="ECO:0000256" key="4">
    <source>
        <dbReference type="ARBA" id="ARBA00022989"/>
    </source>
</evidence>
<keyword evidence="4 7" id="KW-1133">Transmembrane helix</keyword>
<keyword evidence="5 7" id="KW-0472">Membrane</keyword>
<keyword evidence="2 7" id="KW-0808">Transferase</keyword>
<sequence length="319" mass="34834">VLYPWFMMGPDVPPDPAAKRHQTSGFSRFDSPLVFYAHSLAFLALAALALVAHYKAMTTDPGAVPPAAKPVGWVPPAEPAVEGEDDARSTTIPDPVGPGAELTSRAVEAGGGGGEAPKKKRRKPAHRTCRRCGPEAFKPARAHHCSICNRCVVKMDHHCPWVNNCVGVGNHKFFLLFIFYTFLSCAYSLSLVMFRFFTCVNQRRGGACFETPSHGISVMLLVVEGVLFGLFTSCMILDQWGVVTSGVTQIDRLKGEDHNSPSHDINEVFGTRSFDSSWLLPTKAIFPGSIRDDILGYCIPCAEEEREGLLGREVNVNIV</sequence>
<feature type="region of interest" description="Disordered" evidence="8">
    <location>
        <begin position="78"/>
        <end position="101"/>
    </location>
</feature>
<dbReference type="InterPro" id="IPR039859">
    <property type="entry name" value="PFA4/ZDH16/20/ERF2-like"/>
</dbReference>
<accession>A0ABQ6M8I8</accession>